<dbReference type="CDD" id="cd00180">
    <property type="entry name" value="PKc"/>
    <property type="match status" value="2"/>
</dbReference>
<evidence type="ECO:0000313" key="4">
    <source>
        <dbReference type="Proteomes" id="UP000187209"/>
    </source>
</evidence>
<keyword evidence="4" id="KW-1185">Reference proteome</keyword>
<dbReference type="PROSITE" id="PS50011">
    <property type="entry name" value="PROTEIN_KINASE_DOM"/>
    <property type="match status" value="2"/>
</dbReference>
<organism evidence="3 4">
    <name type="scientific">Stentor coeruleus</name>
    <dbReference type="NCBI Taxonomy" id="5963"/>
    <lineage>
        <taxon>Eukaryota</taxon>
        <taxon>Sar</taxon>
        <taxon>Alveolata</taxon>
        <taxon>Ciliophora</taxon>
        <taxon>Postciliodesmatophora</taxon>
        <taxon>Heterotrichea</taxon>
        <taxon>Heterotrichida</taxon>
        <taxon>Stentoridae</taxon>
        <taxon>Stentor</taxon>
    </lineage>
</organism>
<dbReference type="GO" id="GO:0044773">
    <property type="term" value="P:mitotic DNA damage checkpoint signaling"/>
    <property type="evidence" value="ECO:0007669"/>
    <property type="project" value="TreeGrafter"/>
</dbReference>
<dbReference type="Pfam" id="PF00069">
    <property type="entry name" value="Pkinase"/>
    <property type="match status" value="2"/>
</dbReference>
<dbReference type="OrthoDB" id="290533at2759"/>
<dbReference type="AlphaFoldDB" id="A0A1R2CR01"/>
<dbReference type="SMART" id="SM00220">
    <property type="entry name" value="S_TKc"/>
    <property type="match status" value="2"/>
</dbReference>
<sequence>MSIDIYELCNTEFLTNNVERTCKELITCSSTSILEDIIKLKPHPKNKEGLKYYYSLCLAQIQEKYIESSIEYLWIIDECFELFALTPEHSSSFFVTIDSILIKLIRKSNDNEILKCAALASKLRNPENENPSSLLLAYTKIISFIYRKFTDLINTPKRNDYIKVLYTLTNGIKYGLNFLSLAKKIAKYAIEFLEEINNINQDQENSQESPKEDMEIIRYIEELNIKENDFKTRILNLKNIISRLNPVIDPIQLNPISFGSLYIPITFSVNLEELKLNEDEIYTRTHHDFKVRVIKGLYRNKIVAVKIYSAKSMDILEKFNKEIENNIKLNNSRSFKSGCFIKFYGVYKQGNDNYYEIGLVMKYFEKTLMDYITELKKKKKNFCESTLIEMYKILINSFTIMHDLKIYHLDIKPHNILINITKEKNKIYIIDLGSSVKLNSDESESIGEFKLIQGTRGYMSPELVDKFDQQKINAKYKRSKADVFSLGMTFLQICTLEYLGGELNTINKNAILLSHVENVPYEWAKNIIKKMLVLDPNNRPKFNELKSEIQNTETSTFSVSNTPSFLQTTNFGKLTLENPIKTILLNQLTVDYFIYRKKQELILIKSYSTNSQEILNELAEELKDIEKLSQAKQSNLYCFLKYYETTLFPNPNNSDKNICMVLQYCEKNLMDYMTELKIAKRTFNNSLMFDICKKLIFSFTSMHNMGIYHLNIKPHNILIDENKNLFITGLGTKLNKMIEDKDLNNYDKLIQGVDGYEPPEMVNKNWNLDNKLKEKIDVFSLGMTLLQMITLVSLANYRTTNQINNEILSLINKIPYEWAKNLIQSMICYNPEDRLRFVDLMQIINNIETETFSC</sequence>
<dbReference type="InterPro" id="IPR008271">
    <property type="entry name" value="Ser/Thr_kinase_AS"/>
</dbReference>
<protein>
    <recommendedName>
        <fullName evidence="2">Protein kinase domain-containing protein</fullName>
    </recommendedName>
</protein>
<dbReference type="Gene3D" id="1.10.510.10">
    <property type="entry name" value="Transferase(Phosphotransferase) domain 1"/>
    <property type="match status" value="2"/>
</dbReference>
<dbReference type="Proteomes" id="UP000187209">
    <property type="component" value="Unassembled WGS sequence"/>
</dbReference>
<dbReference type="GO" id="GO:0005737">
    <property type="term" value="C:cytoplasm"/>
    <property type="evidence" value="ECO:0007669"/>
    <property type="project" value="TreeGrafter"/>
</dbReference>
<evidence type="ECO:0000313" key="3">
    <source>
        <dbReference type="EMBL" id="OMJ91400.1"/>
    </source>
</evidence>
<dbReference type="GO" id="GO:0005634">
    <property type="term" value="C:nucleus"/>
    <property type="evidence" value="ECO:0007669"/>
    <property type="project" value="TreeGrafter"/>
</dbReference>
<dbReference type="GO" id="GO:0005524">
    <property type="term" value="F:ATP binding"/>
    <property type="evidence" value="ECO:0007669"/>
    <property type="project" value="InterPro"/>
</dbReference>
<dbReference type="GO" id="GO:0004674">
    <property type="term" value="F:protein serine/threonine kinase activity"/>
    <property type="evidence" value="ECO:0007669"/>
    <property type="project" value="TreeGrafter"/>
</dbReference>
<dbReference type="PANTHER" id="PTHR44167">
    <property type="entry name" value="OVARIAN-SPECIFIC SERINE/THREONINE-PROTEIN KINASE LOK-RELATED"/>
    <property type="match status" value="1"/>
</dbReference>
<feature type="coiled-coil region" evidence="1">
    <location>
        <begin position="608"/>
        <end position="635"/>
    </location>
</feature>
<gene>
    <name evidence="3" type="ORF">SteCoe_6085</name>
</gene>
<reference evidence="3 4" key="1">
    <citation type="submission" date="2016-11" db="EMBL/GenBank/DDBJ databases">
        <title>The macronuclear genome of Stentor coeruleus: a giant cell with tiny introns.</title>
        <authorList>
            <person name="Slabodnick M."/>
            <person name="Ruby J.G."/>
            <person name="Reiff S.B."/>
            <person name="Swart E.C."/>
            <person name="Gosai S."/>
            <person name="Prabakaran S."/>
            <person name="Witkowska E."/>
            <person name="Larue G.E."/>
            <person name="Fisher S."/>
            <person name="Freeman R.M."/>
            <person name="Gunawardena J."/>
            <person name="Chu W."/>
            <person name="Stover N.A."/>
            <person name="Gregory B.D."/>
            <person name="Nowacki M."/>
            <person name="Derisi J."/>
            <person name="Roy S.W."/>
            <person name="Marshall W.F."/>
            <person name="Sood P."/>
        </authorList>
    </citation>
    <scope>NUCLEOTIDE SEQUENCE [LARGE SCALE GENOMIC DNA]</scope>
    <source>
        <strain evidence="3">WM001</strain>
    </source>
</reference>
<dbReference type="SUPFAM" id="SSF56112">
    <property type="entry name" value="Protein kinase-like (PK-like)"/>
    <property type="match status" value="2"/>
</dbReference>
<accession>A0A1R2CR01</accession>
<evidence type="ECO:0000256" key="1">
    <source>
        <dbReference type="SAM" id="Coils"/>
    </source>
</evidence>
<comment type="caution">
    <text evidence="3">The sequence shown here is derived from an EMBL/GenBank/DDBJ whole genome shotgun (WGS) entry which is preliminary data.</text>
</comment>
<dbReference type="InterPro" id="IPR000719">
    <property type="entry name" value="Prot_kinase_dom"/>
</dbReference>
<keyword evidence="1" id="KW-0175">Coiled coil</keyword>
<feature type="domain" description="Protein kinase" evidence="2">
    <location>
        <begin position="560"/>
        <end position="852"/>
    </location>
</feature>
<name>A0A1R2CR01_9CILI</name>
<feature type="domain" description="Protein kinase" evidence="2">
    <location>
        <begin position="247"/>
        <end position="557"/>
    </location>
</feature>
<dbReference type="InterPro" id="IPR011009">
    <property type="entry name" value="Kinase-like_dom_sf"/>
</dbReference>
<dbReference type="EMBL" id="MPUH01000082">
    <property type="protein sequence ID" value="OMJ91400.1"/>
    <property type="molecule type" value="Genomic_DNA"/>
</dbReference>
<dbReference type="PROSITE" id="PS00108">
    <property type="entry name" value="PROTEIN_KINASE_ST"/>
    <property type="match status" value="1"/>
</dbReference>
<dbReference type="PANTHER" id="PTHR44167:SF24">
    <property type="entry name" value="SERINE_THREONINE-PROTEIN KINASE CHK2"/>
    <property type="match status" value="1"/>
</dbReference>
<proteinExistence type="predicted"/>
<evidence type="ECO:0000259" key="2">
    <source>
        <dbReference type="PROSITE" id="PS50011"/>
    </source>
</evidence>